<evidence type="ECO:0000313" key="4">
    <source>
        <dbReference type="Proteomes" id="UP000003250"/>
    </source>
</evidence>
<dbReference type="SUPFAM" id="SSF47413">
    <property type="entry name" value="lambda repressor-like DNA-binding domains"/>
    <property type="match status" value="1"/>
</dbReference>
<name>H0HRY8_9HYPH</name>
<evidence type="ECO:0000256" key="1">
    <source>
        <dbReference type="SAM" id="MobiDB-lite"/>
    </source>
</evidence>
<dbReference type="CDD" id="cd00093">
    <property type="entry name" value="HTH_XRE"/>
    <property type="match status" value="1"/>
</dbReference>
<feature type="compositionally biased region" description="Polar residues" evidence="1">
    <location>
        <begin position="1"/>
        <end position="12"/>
    </location>
</feature>
<feature type="domain" description="HTH cro/C1-type" evidence="2">
    <location>
        <begin position="1"/>
        <end position="33"/>
    </location>
</feature>
<organism evidence="3 4">
    <name type="scientific">Mesorhizobium alhagi CCNWXJ12-2</name>
    <dbReference type="NCBI Taxonomy" id="1107882"/>
    <lineage>
        <taxon>Bacteria</taxon>
        <taxon>Pseudomonadati</taxon>
        <taxon>Pseudomonadota</taxon>
        <taxon>Alphaproteobacteria</taxon>
        <taxon>Hyphomicrobiales</taxon>
        <taxon>Phyllobacteriaceae</taxon>
        <taxon>Allomesorhizobium</taxon>
    </lineage>
</organism>
<dbReference type="OrthoDB" id="5522295at2"/>
<dbReference type="AlphaFoldDB" id="H0HRY8"/>
<dbReference type="PATRIC" id="fig|1107882.3.peg.2851"/>
<accession>H0HRY8</accession>
<gene>
    <name evidence="3" type="ORF">MAXJ12_14630</name>
</gene>
<dbReference type="Gene3D" id="1.10.260.40">
    <property type="entry name" value="lambda repressor-like DNA-binding domains"/>
    <property type="match status" value="1"/>
</dbReference>
<evidence type="ECO:0000259" key="2">
    <source>
        <dbReference type="PROSITE" id="PS50943"/>
    </source>
</evidence>
<dbReference type="Pfam" id="PF13560">
    <property type="entry name" value="HTH_31"/>
    <property type="match status" value="1"/>
</dbReference>
<keyword evidence="4" id="KW-1185">Reference proteome</keyword>
<dbReference type="InterPro" id="IPR010982">
    <property type="entry name" value="Lambda_DNA-bd_dom_sf"/>
</dbReference>
<dbReference type="Proteomes" id="UP000003250">
    <property type="component" value="Unassembled WGS sequence"/>
</dbReference>
<dbReference type="PROSITE" id="PS50943">
    <property type="entry name" value="HTH_CROC1"/>
    <property type="match status" value="1"/>
</dbReference>
<dbReference type="EMBL" id="AHAM01000119">
    <property type="protein sequence ID" value="EHK56512.1"/>
    <property type="molecule type" value="Genomic_DNA"/>
</dbReference>
<reference evidence="3 4" key="1">
    <citation type="journal article" date="2012" name="J. Bacteriol.">
        <title>Draft Genome Sequence of Mesorhizobium alhagi CCNWXJ12-2T, a Novel Salt-Resistant Species Isolated from the Desert of Northwestern China.</title>
        <authorList>
            <person name="Zhou M."/>
            <person name="Chen W."/>
            <person name="Chen H."/>
            <person name="Wei G."/>
        </authorList>
    </citation>
    <scope>NUCLEOTIDE SEQUENCE [LARGE SCALE GENOMIC DNA]</scope>
    <source>
        <strain evidence="3 4">CCNWXJ12-2</strain>
    </source>
</reference>
<protein>
    <recommendedName>
        <fullName evidence="2">HTH cro/C1-type domain-containing protein</fullName>
    </recommendedName>
</protein>
<sequence>MRRASGLSQEQLATRPGISPKQLGKYERGQSRIPAGRYEAAMAILREYTGMVGGFSEGQAPYAVPAAVKDTLLRTLRELQAGLKLCIDVVERL</sequence>
<dbReference type="InterPro" id="IPR001387">
    <property type="entry name" value="Cro/C1-type_HTH"/>
</dbReference>
<evidence type="ECO:0000313" key="3">
    <source>
        <dbReference type="EMBL" id="EHK56512.1"/>
    </source>
</evidence>
<feature type="region of interest" description="Disordered" evidence="1">
    <location>
        <begin position="1"/>
        <end position="30"/>
    </location>
</feature>
<proteinExistence type="predicted"/>
<dbReference type="GO" id="GO:0003677">
    <property type="term" value="F:DNA binding"/>
    <property type="evidence" value="ECO:0007669"/>
    <property type="project" value="InterPro"/>
</dbReference>